<proteinExistence type="predicted"/>
<dbReference type="AlphaFoldDB" id="A0A179CV48"/>
<dbReference type="OrthoDB" id="9797716at2"/>
<protein>
    <recommendedName>
        <fullName evidence="3">Transcriptional regulator</fullName>
    </recommendedName>
</protein>
<comment type="caution">
    <text evidence="1">The sequence shown here is derived from an EMBL/GenBank/DDBJ whole genome shotgun (WGS) entry which is preliminary data.</text>
</comment>
<dbReference type="RefSeq" id="WP_064208110.1">
    <property type="nucleotide sequence ID" value="NZ_LVKC01000010.1"/>
</dbReference>
<gene>
    <name evidence="1" type="ORF">A3O14_02445</name>
</gene>
<name>A0A179CV48_9LACO</name>
<evidence type="ECO:0000313" key="2">
    <source>
        <dbReference type="Proteomes" id="UP000078520"/>
    </source>
</evidence>
<evidence type="ECO:0000313" key="1">
    <source>
        <dbReference type="EMBL" id="OAQ08804.1"/>
    </source>
</evidence>
<evidence type="ECO:0008006" key="3">
    <source>
        <dbReference type="Google" id="ProtNLM"/>
    </source>
</evidence>
<organism evidence="1 2">
    <name type="scientific">Ligilactobacillus aviarius</name>
    <dbReference type="NCBI Taxonomy" id="1606"/>
    <lineage>
        <taxon>Bacteria</taxon>
        <taxon>Bacillati</taxon>
        <taxon>Bacillota</taxon>
        <taxon>Bacilli</taxon>
        <taxon>Lactobacillales</taxon>
        <taxon>Lactobacillaceae</taxon>
        <taxon>Ligilactobacillus</taxon>
    </lineage>
</organism>
<accession>A0A179CV48</accession>
<dbReference type="Proteomes" id="UP000078520">
    <property type="component" value="Unassembled WGS sequence"/>
</dbReference>
<dbReference type="EMBL" id="LVKI01000006">
    <property type="protein sequence ID" value="OAQ08804.1"/>
    <property type="molecule type" value="Genomic_DNA"/>
</dbReference>
<reference evidence="2" key="1">
    <citation type="submission" date="2016-03" db="EMBL/GenBank/DDBJ databases">
        <authorList>
            <person name="Johnson T.J."/>
            <person name="Youmans B."/>
            <person name="Case K."/>
            <person name="Noll S."/>
        </authorList>
    </citation>
    <scope>NUCLEOTIDE SEQUENCE [LARGE SCALE GENOMIC DNA]</scope>
    <source>
        <strain evidence="2">UMNLAv8</strain>
    </source>
</reference>
<sequence length="194" mass="22174">MKDDIISILSCNQFLTEKEIQKFLPSVSSKKEIQEILLQLQSEDKVAKYNFSNRNYWISARGVHPSSLGTQVQKYLSNRKIAQKLHLARTCYHHLGGKLAVQIFTNFYNSNKISLTNFTNCKLTDSGIKFISSVLPKTNSQKVKIDVDFSERKPHIAGVLGKNIMNYLIETNQISLTSTRLVEINNQEVFNFGR</sequence>